<dbReference type="PANTHER" id="PTHR17204:SF5">
    <property type="entry name" value="PRE-MRNA-PROCESSING FACTOR 39"/>
    <property type="match status" value="1"/>
</dbReference>
<dbReference type="PANTHER" id="PTHR17204">
    <property type="entry name" value="PRE-MRNA PROCESSING PROTEIN PRP39-RELATED"/>
    <property type="match status" value="1"/>
</dbReference>
<dbReference type="OrthoDB" id="10265668at2759"/>
<dbReference type="GO" id="GO:0030627">
    <property type="term" value="F:pre-mRNA 5'-splice site binding"/>
    <property type="evidence" value="ECO:0007669"/>
    <property type="project" value="TreeGrafter"/>
</dbReference>
<evidence type="ECO:0000313" key="8">
    <source>
        <dbReference type="Proteomes" id="UP000308549"/>
    </source>
</evidence>
<comment type="subcellular location">
    <subcellularLocation>
        <location evidence="1">Nucleus</location>
    </subcellularLocation>
</comment>
<dbReference type="GO" id="GO:0071004">
    <property type="term" value="C:U2-type prespliceosome"/>
    <property type="evidence" value="ECO:0007669"/>
    <property type="project" value="TreeGrafter"/>
</dbReference>
<keyword evidence="3" id="KW-0677">Repeat</keyword>
<organism evidence="7 8">
    <name type="scientific">Salinomyces thailandicus</name>
    <dbReference type="NCBI Taxonomy" id="706561"/>
    <lineage>
        <taxon>Eukaryota</taxon>
        <taxon>Fungi</taxon>
        <taxon>Dikarya</taxon>
        <taxon>Ascomycota</taxon>
        <taxon>Pezizomycotina</taxon>
        <taxon>Dothideomycetes</taxon>
        <taxon>Dothideomycetidae</taxon>
        <taxon>Mycosphaerellales</taxon>
        <taxon>Teratosphaeriaceae</taxon>
        <taxon>Salinomyces</taxon>
    </lineage>
</organism>
<dbReference type="FunFam" id="1.25.40.10:FF:000451">
    <property type="entry name" value="mRNA splicing protein (Prp39), putative"/>
    <property type="match status" value="1"/>
</dbReference>
<dbReference type="InterPro" id="IPR003107">
    <property type="entry name" value="HAT"/>
</dbReference>
<proteinExistence type="inferred from homology"/>
<keyword evidence="4" id="KW-0508">mRNA splicing</keyword>
<dbReference type="SUPFAM" id="SSF48452">
    <property type="entry name" value="TPR-like"/>
    <property type="match status" value="1"/>
</dbReference>
<name>A0A4U0TVC6_9PEZI</name>
<dbReference type="Pfam" id="PF23241">
    <property type="entry name" value="HAT_PRP39_C"/>
    <property type="match status" value="1"/>
</dbReference>
<protein>
    <recommendedName>
        <fullName evidence="9">Pre-mRNA-processing factor 39</fullName>
    </recommendedName>
</protein>
<evidence type="ECO:0000256" key="1">
    <source>
        <dbReference type="ARBA" id="ARBA00004123"/>
    </source>
</evidence>
<dbReference type="SMART" id="SM00386">
    <property type="entry name" value="HAT"/>
    <property type="match status" value="8"/>
</dbReference>
<dbReference type="InterPro" id="IPR059164">
    <property type="entry name" value="HAT_PRP39_C"/>
</dbReference>
<evidence type="ECO:0000256" key="4">
    <source>
        <dbReference type="ARBA" id="ARBA00023187"/>
    </source>
</evidence>
<sequence>MADFSFTEDSELQKLNAQVLEEPEEFVHWEKLVRAAESQENGLNRNSSPQAIAATRDVYDRFLARFPLFFGYWKKYADLEFTIAGPEAAEMIYERGIASIGISVDLWTNYCSFKLDTTHDVDVIRDLFDRAKSSAGLDFLAHPFWDKYLEFAERLEAHDVVFEILGEIIHIPLHQFARYFERYRTLAANRPISELASENVIGGFRNELAGSMNQMTEAQLDQELRARLDQHHLEIFHRTQDETMKRWDYEQEVKRPYYHVTELDDSQLVNWRKYLDFEESKGQYNRIKFLYERCLVTAANYDEFWFRYARWMLAQGPSKQEEVRNIYQRASSVFVPIARPSIRLYYAQFEESRGYPSTANDVYEAILSILPNHLETIVSFANFHRRQYGVQAAIETLKKHIDSPQTSTSICGALVSEWSRLVWEISGQADEARAIYQANKQAYLDCKPFWLNWLSFEVKQPASGQKQQLEHYQHVKAVYDAICSTTTLSGRTVQDVTSFYLVYLKEHGGPEAMQEFMRRDCEVNGPLSAQKGLQDRFAAPAGEDDGAMVGYPGTDLHESIFAGGKGGVTMYKQAADGVGQGGANGLANTGMSTY</sequence>
<gene>
    <name evidence="7" type="ORF">B0A50_05092</name>
</gene>
<evidence type="ECO:0008006" key="9">
    <source>
        <dbReference type="Google" id="ProtNLM"/>
    </source>
</evidence>
<dbReference type="EMBL" id="NAJL01000029">
    <property type="protein sequence ID" value="TKA26313.1"/>
    <property type="molecule type" value="Genomic_DNA"/>
</dbReference>
<dbReference type="GO" id="GO:0005685">
    <property type="term" value="C:U1 snRNP"/>
    <property type="evidence" value="ECO:0007669"/>
    <property type="project" value="TreeGrafter"/>
</dbReference>
<comment type="similarity">
    <text evidence="6">Belongs to the PRP39 family.</text>
</comment>
<keyword evidence="8" id="KW-1185">Reference proteome</keyword>
<keyword evidence="2" id="KW-0507">mRNA processing</keyword>
<dbReference type="AlphaFoldDB" id="A0A4U0TVC6"/>
<dbReference type="InterPro" id="IPR011990">
    <property type="entry name" value="TPR-like_helical_dom_sf"/>
</dbReference>
<comment type="caution">
    <text evidence="7">The sequence shown here is derived from an EMBL/GenBank/DDBJ whole genome shotgun (WGS) entry which is preliminary data.</text>
</comment>
<dbReference type="Pfam" id="PF23240">
    <property type="entry name" value="HAT_PRP39_N"/>
    <property type="match status" value="1"/>
</dbReference>
<evidence type="ECO:0000256" key="2">
    <source>
        <dbReference type="ARBA" id="ARBA00022664"/>
    </source>
</evidence>
<reference evidence="7 8" key="1">
    <citation type="submission" date="2017-03" db="EMBL/GenBank/DDBJ databases">
        <title>Genomes of endolithic fungi from Antarctica.</title>
        <authorList>
            <person name="Coleine C."/>
            <person name="Masonjones S."/>
            <person name="Stajich J.E."/>
        </authorList>
    </citation>
    <scope>NUCLEOTIDE SEQUENCE [LARGE SCALE GENOMIC DNA]</scope>
    <source>
        <strain evidence="7 8">CCFEE 6315</strain>
    </source>
</reference>
<evidence type="ECO:0000256" key="6">
    <source>
        <dbReference type="ARBA" id="ARBA00038019"/>
    </source>
</evidence>
<dbReference type="GO" id="GO:0000395">
    <property type="term" value="P:mRNA 5'-splice site recognition"/>
    <property type="evidence" value="ECO:0007669"/>
    <property type="project" value="TreeGrafter"/>
</dbReference>
<accession>A0A4U0TVC6</accession>
<dbReference type="GO" id="GO:0000243">
    <property type="term" value="C:commitment complex"/>
    <property type="evidence" value="ECO:0007669"/>
    <property type="project" value="TreeGrafter"/>
</dbReference>
<dbReference type="Gene3D" id="1.25.40.10">
    <property type="entry name" value="Tetratricopeptide repeat domain"/>
    <property type="match status" value="2"/>
</dbReference>
<dbReference type="FunFam" id="1.25.40.10:FF:000064">
    <property type="entry name" value="Putative pre-mrna-processing factor 39"/>
    <property type="match status" value="1"/>
</dbReference>
<dbReference type="Proteomes" id="UP000308549">
    <property type="component" value="Unassembled WGS sequence"/>
</dbReference>
<evidence type="ECO:0000256" key="3">
    <source>
        <dbReference type="ARBA" id="ARBA00022737"/>
    </source>
</evidence>
<keyword evidence="5" id="KW-0539">Nucleus</keyword>
<evidence type="ECO:0000313" key="7">
    <source>
        <dbReference type="EMBL" id="TKA26313.1"/>
    </source>
</evidence>
<evidence type="ECO:0000256" key="5">
    <source>
        <dbReference type="ARBA" id="ARBA00023242"/>
    </source>
</evidence>